<protein>
    <submittedName>
        <fullName evidence="1">Uncharacterized protein</fullName>
    </submittedName>
</protein>
<organism evidence="1 2">
    <name type="scientific">Nelumbo nucifera</name>
    <name type="common">Sacred lotus</name>
    <dbReference type="NCBI Taxonomy" id="4432"/>
    <lineage>
        <taxon>Eukaryota</taxon>
        <taxon>Viridiplantae</taxon>
        <taxon>Streptophyta</taxon>
        <taxon>Embryophyta</taxon>
        <taxon>Tracheophyta</taxon>
        <taxon>Spermatophyta</taxon>
        <taxon>Magnoliopsida</taxon>
        <taxon>Proteales</taxon>
        <taxon>Nelumbonaceae</taxon>
        <taxon>Nelumbo</taxon>
    </lineage>
</organism>
<gene>
    <name evidence="1" type="ORF">HUJ06_012443</name>
</gene>
<proteinExistence type="predicted"/>
<evidence type="ECO:0000313" key="1">
    <source>
        <dbReference type="EMBL" id="DAD33592.1"/>
    </source>
</evidence>
<comment type="caution">
    <text evidence="1">The sequence shown here is derived from an EMBL/GenBank/DDBJ whole genome shotgun (WGS) entry which is preliminary data.</text>
</comment>
<name>A0A822YM48_NELNU</name>
<reference evidence="1 2" key="1">
    <citation type="journal article" date="2020" name="Mol. Biol. Evol.">
        <title>Distinct Expression and Methylation Patterns for Genes with Different Fates following a Single Whole-Genome Duplication in Flowering Plants.</title>
        <authorList>
            <person name="Shi T."/>
            <person name="Rahmani R.S."/>
            <person name="Gugger P.F."/>
            <person name="Wang M."/>
            <person name="Li H."/>
            <person name="Zhang Y."/>
            <person name="Li Z."/>
            <person name="Wang Q."/>
            <person name="Van de Peer Y."/>
            <person name="Marchal K."/>
            <person name="Chen J."/>
        </authorList>
    </citation>
    <scope>NUCLEOTIDE SEQUENCE [LARGE SCALE GENOMIC DNA]</scope>
    <source>
        <tissue evidence="1">Leaf</tissue>
    </source>
</reference>
<accession>A0A822YM48</accession>
<sequence>MDMVECQLACKPDYLPPPMTVSVAKNIDGILTKVYKDSKKKI</sequence>
<dbReference type="Proteomes" id="UP000607653">
    <property type="component" value="Unassembled WGS sequence"/>
</dbReference>
<dbReference type="EMBL" id="DUZY01000003">
    <property type="protein sequence ID" value="DAD33592.1"/>
    <property type="molecule type" value="Genomic_DNA"/>
</dbReference>
<keyword evidence="2" id="KW-1185">Reference proteome</keyword>
<dbReference type="AlphaFoldDB" id="A0A822YM48"/>
<evidence type="ECO:0000313" key="2">
    <source>
        <dbReference type="Proteomes" id="UP000607653"/>
    </source>
</evidence>